<keyword evidence="3" id="KW-1185">Reference proteome</keyword>
<dbReference type="EMBL" id="JARJLG010000125">
    <property type="protein sequence ID" value="KAJ7740896.1"/>
    <property type="molecule type" value="Genomic_DNA"/>
</dbReference>
<reference evidence="2" key="1">
    <citation type="submission" date="2023-03" db="EMBL/GenBank/DDBJ databases">
        <title>Massive genome expansion in bonnet fungi (Mycena s.s.) driven by repeated elements and novel gene families across ecological guilds.</title>
        <authorList>
            <consortium name="Lawrence Berkeley National Laboratory"/>
            <person name="Harder C.B."/>
            <person name="Miyauchi S."/>
            <person name="Viragh M."/>
            <person name="Kuo A."/>
            <person name="Thoen E."/>
            <person name="Andreopoulos B."/>
            <person name="Lu D."/>
            <person name="Skrede I."/>
            <person name="Drula E."/>
            <person name="Henrissat B."/>
            <person name="Morin E."/>
            <person name="Kohler A."/>
            <person name="Barry K."/>
            <person name="LaButti K."/>
            <person name="Morin E."/>
            <person name="Salamov A."/>
            <person name="Lipzen A."/>
            <person name="Mereny Z."/>
            <person name="Hegedus B."/>
            <person name="Baldrian P."/>
            <person name="Stursova M."/>
            <person name="Weitz H."/>
            <person name="Taylor A."/>
            <person name="Grigoriev I.V."/>
            <person name="Nagy L.G."/>
            <person name="Martin F."/>
            <person name="Kauserud H."/>
        </authorList>
    </citation>
    <scope>NUCLEOTIDE SEQUENCE</scope>
    <source>
        <strain evidence="2">CBHHK188m</strain>
    </source>
</reference>
<sequence length="179" mass="19219">MLRQADGSGTKGGSLRCRGGENRGQKNVALQRRASVLCTEPKEERETSGISGCGRKSGVSGRRPEVLLSAVLTTPQLGRVLEGVRSIPEEAGGSGQTLLEPNTNVTDCVEVVHIPEGTRVTGSGDLEDARKGTEEAQDEAEGIRPRMQMTGGKNNKDKQDPEVSRRLRNEDEIEGRLSP</sequence>
<feature type="compositionally biased region" description="Basic and acidic residues" evidence="1">
    <location>
        <begin position="154"/>
        <end position="170"/>
    </location>
</feature>
<name>A0AAD7IG26_9AGAR</name>
<evidence type="ECO:0000313" key="2">
    <source>
        <dbReference type="EMBL" id="KAJ7740896.1"/>
    </source>
</evidence>
<gene>
    <name evidence="2" type="ORF">DFH07DRAFT_943622</name>
</gene>
<comment type="caution">
    <text evidence="2">The sequence shown here is derived from an EMBL/GenBank/DDBJ whole genome shotgun (WGS) entry which is preliminary data.</text>
</comment>
<evidence type="ECO:0000256" key="1">
    <source>
        <dbReference type="SAM" id="MobiDB-lite"/>
    </source>
</evidence>
<accession>A0AAD7IG26</accession>
<dbReference type="Proteomes" id="UP001215280">
    <property type="component" value="Unassembled WGS sequence"/>
</dbReference>
<feature type="region of interest" description="Disordered" evidence="1">
    <location>
        <begin position="1"/>
        <end position="61"/>
    </location>
</feature>
<feature type="region of interest" description="Disordered" evidence="1">
    <location>
        <begin position="117"/>
        <end position="179"/>
    </location>
</feature>
<proteinExistence type="predicted"/>
<protein>
    <submittedName>
        <fullName evidence="2">Uncharacterized protein</fullName>
    </submittedName>
</protein>
<organism evidence="2 3">
    <name type="scientific">Mycena maculata</name>
    <dbReference type="NCBI Taxonomy" id="230809"/>
    <lineage>
        <taxon>Eukaryota</taxon>
        <taxon>Fungi</taxon>
        <taxon>Dikarya</taxon>
        <taxon>Basidiomycota</taxon>
        <taxon>Agaricomycotina</taxon>
        <taxon>Agaricomycetes</taxon>
        <taxon>Agaricomycetidae</taxon>
        <taxon>Agaricales</taxon>
        <taxon>Marasmiineae</taxon>
        <taxon>Mycenaceae</taxon>
        <taxon>Mycena</taxon>
    </lineage>
</organism>
<dbReference type="AlphaFoldDB" id="A0AAD7IG26"/>
<evidence type="ECO:0000313" key="3">
    <source>
        <dbReference type="Proteomes" id="UP001215280"/>
    </source>
</evidence>